<evidence type="ECO:0008006" key="3">
    <source>
        <dbReference type="Google" id="ProtNLM"/>
    </source>
</evidence>
<name>A0A6I4IL84_9FLAO</name>
<accession>A0A6I4IL84</accession>
<protein>
    <recommendedName>
        <fullName evidence="3">Roadblock/LAMTOR2 domain-containing protein</fullName>
    </recommendedName>
</protein>
<gene>
    <name evidence="1" type="ORF">GOQ30_07460</name>
</gene>
<evidence type="ECO:0000313" key="1">
    <source>
        <dbReference type="EMBL" id="MVO09002.1"/>
    </source>
</evidence>
<proteinExistence type="predicted"/>
<dbReference type="OrthoDB" id="1163295at2"/>
<keyword evidence="2" id="KW-1185">Reference proteome</keyword>
<evidence type="ECO:0000313" key="2">
    <source>
        <dbReference type="Proteomes" id="UP000431264"/>
    </source>
</evidence>
<reference evidence="2" key="1">
    <citation type="submission" date="2019-05" db="EMBL/GenBank/DDBJ databases">
        <title>Flavobacterium profundi sp. nov., isolated from a deep-sea seamount.</title>
        <authorList>
            <person name="Zhang D.-C."/>
        </authorList>
    </citation>
    <scope>NUCLEOTIDE SEQUENCE [LARGE SCALE GENOMIC DNA]</scope>
    <source>
        <strain evidence="2">TP390</strain>
    </source>
</reference>
<organism evidence="1 2">
    <name type="scientific">Flavobacterium profundi</name>
    <dbReference type="NCBI Taxonomy" id="1774945"/>
    <lineage>
        <taxon>Bacteria</taxon>
        <taxon>Pseudomonadati</taxon>
        <taxon>Bacteroidota</taxon>
        <taxon>Flavobacteriia</taxon>
        <taxon>Flavobacteriales</taxon>
        <taxon>Flavobacteriaceae</taxon>
        <taxon>Flavobacterium</taxon>
    </lineage>
</organism>
<dbReference type="Gene3D" id="3.30.450.30">
    <property type="entry name" value="Dynein light chain 2a, cytoplasmic"/>
    <property type="match status" value="1"/>
</dbReference>
<dbReference type="Proteomes" id="UP000431264">
    <property type="component" value="Unassembled WGS sequence"/>
</dbReference>
<dbReference type="EMBL" id="WQLW01000004">
    <property type="protein sequence ID" value="MVO09002.1"/>
    <property type="molecule type" value="Genomic_DNA"/>
</dbReference>
<dbReference type="RefSeq" id="WP_140997389.1">
    <property type="nucleotide sequence ID" value="NZ_VDCZ01000004.1"/>
</dbReference>
<sequence>MSSRPTKQDLKNMIADAGVENVLLFDIDGDLIESTEFEYDGNFAAMSGMIATMCKETIIDLEYGEMDKITIHADKGLVVINKFNKDYYLASFSKDGSKLGLIMKTMDSIISK</sequence>
<dbReference type="SUPFAM" id="SSF103196">
    <property type="entry name" value="Roadblock/LC7 domain"/>
    <property type="match status" value="1"/>
</dbReference>
<comment type="caution">
    <text evidence="1">The sequence shown here is derived from an EMBL/GenBank/DDBJ whole genome shotgun (WGS) entry which is preliminary data.</text>
</comment>
<dbReference type="AlphaFoldDB" id="A0A6I4IL84"/>